<name>A0A835H8M1_9MAGN</name>
<dbReference type="GO" id="GO:0005509">
    <property type="term" value="F:calcium ion binding"/>
    <property type="evidence" value="ECO:0007669"/>
    <property type="project" value="InterPro"/>
</dbReference>
<dbReference type="GO" id="GO:0009451">
    <property type="term" value="P:RNA modification"/>
    <property type="evidence" value="ECO:0007669"/>
    <property type="project" value="InterPro"/>
</dbReference>
<dbReference type="InterPro" id="IPR011992">
    <property type="entry name" value="EF-hand-dom_pair"/>
</dbReference>
<organism evidence="3 4">
    <name type="scientific">Coptis chinensis</name>
    <dbReference type="NCBI Taxonomy" id="261450"/>
    <lineage>
        <taxon>Eukaryota</taxon>
        <taxon>Viridiplantae</taxon>
        <taxon>Streptophyta</taxon>
        <taxon>Embryophyta</taxon>
        <taxon>Tracheophyta</taxon>
        <taxon>Spermatophyta</taxon>
        <taxon>Magnoliopsida</taxon>
        <taxon>Ranunculales</taxon>
        <taxon>Ranunculaceae</taxon>
        <taxon>Coptidoideae</taxon>
        <taxon>Coptis</taxon>
    </lineage>
</organism>
<evidence type="ECO:0000256" key="1">
    <source>
        <dbReference type="ARBA" id="ARBA00022837"/>
    </source>
</evidence>
<dbReference type="Pfam" id="PF13202">
    <property type="entry name" value="EF-hand_5"/>
    <property type="match status" value="1"/>
</dbReference>
<evidence type="ECO:0000313" key="4">
    <source>
        <dbReference type="Proteomes" id="UP000631114"/>
    </source>
</evidence>
<accession>A0A835H8M1</accession>
<dbReference type="EMBL" id="JADFTS010000008">
    <property type="protein sequence ID" value="KAF9594360.1"/>
    <property type="molecule type" value="Genomic_DNA"/>
</dbReference>
<comment type="caution">
    <text evidence="3">The sequence shown here is derived from an EMBL/GenBank/DDBJ whole genome shotgun (WGS) entry which is preliminary data.</text>
</comment>
<dbReference type="Proteomes" id="UP000631114">
    <property type="component" value="Unassembled WGS sequence"/>
</dbReference>
<gene>
    <name evidence="3" type="ORF">IFM89_030489</name>
</gene>
<proteinExistence type="predicted"/>
<dbReference type="AlphaFoldDB" id="A0A835H8M1"/>
<dbReference type="CDD" id="cd00051">
    <property type="entry name" value="EFh"/>
    <property type="match status" value="1"/>
</dbReference>
<protein>
    <recommendedName>
        <fullName evidence="2">EF-hand domain-containing protein</fullName>
    </recommendedName>
</protein>
<dbReference type="PANTHER" id="PTHR47926">
    <property type="entry name" value="PENTATRICOPEPTIDE REPEAT-CONTAINING PROTEIN"/>
    <property type="match status" value="1"/>
</dbReference>
<dbReference type="InterPro" id="IPR046960">
    <property type="entry name" value="PPR_At4g14850-like_plant"/>
</dbReference>
<dbReference type="Gene3D" id="1.10.238.10">
    <property type="entry name" value="EF-hand"/>
    <property type="match status" value="2"/>
</dbReference>
<dbReference type="SUPFAM" id="SSF47473">
    <property type="entry name" value="EF-hand"/>
    <property type="match status" value="1"/>
</dbReference>
<dbReference type="InterPro" id="IPR046848">
    <property type="entry name" value="E_motif"/>
</dbReference>
<dbReference type="OrthoDB" id="45365at2759"/>
<dbReference type="PANTHER" id="PTHR47926:SF410">
    <property type="entry name" value="(WILD MALAYSIAN BANANA) HYPOTHETICAL PROTEIN"/>
    <property type="match status" value="1"/>
</dbReference>
<feature type="domain" description="EF-hand" evidence="2">
    <location>
        <begin position="158"/>
        <end position="183"/>
    </location>
</feature>
<evidence type="ECO:0000259" key="2">
    <source>
        <dbReference type="PROSITE" id="PS50222"/>
    </source>
</evidence>
<reference evidence="3 4" key="1">
    <citation type="submission" date="2020-10" db="EMBL/GenBank/DDBJ databases">
        <title>The Coptis chinensis genome and diversification of protoberbering-type alkaloids.</title>
        <authorList>
            <person name="Wang B."/>
            <person name="Shu S."/>
            <person name="Song C."/>
            <person name="Liu Y."/>
        </authorList>
    </citation>
    <scope>NUCLEOTIDE SEQUENCE [LARGE SCALE GENOMIC DNA]</scope>
    <source>
        <strain evidence="3">HL-2020</strain>
        <tissue evidence="3">Leaf</tissue>
    </source>
</reference>
<dbReference type="PROSITE" id="PS50222">
    <property type="entry name" value="EF_HAND_2"/>
    <property type="match status" value="1"/>
</dbReference>
<dbReference type="Pfam" id="PF20431">
    <property type="entry name" value="E_motif"/>
    <property type="match status" value="1"/>
</dbReference>
<dbReference type="GO" id="GO:0003723">
    <property type="term" value="F:RNA binding"/>
    <property type="evidence" value="ECO:0007669"/>
    <property type="project" value="InterPro"/>
</dbReference>
<keyword evidence="1" id="KW-0106">Calcium</keyword>
<evidence type="ECO:0000313" key="3">
    <source>
        <dbReference type="EMBL" id="KAF9594360.1"/>
    </source>
</evidence>
<dbReference type="InterPro" id="IPR002048">
    <property type="entry name" value="EF_hand_dom"/>
</dbReference>
<keyword evidence="4" id="KW-1185">Reference proteome</keyword>
<sequence length="212" mass="24003">MYCKCGELDDLWKVVWGGACRTHKNSKVAEYAAQNLLDLDPTSAAGYVQLANVYTAMNKWDQVSRVRQLMKDNKVVKSPRYPDLDFALHDYLIPDLPHAHNSTCSGVLINGKVHVFHKGLSTVQNREQRKRKVLASASDFKSRIGFAMIGLGENQSSKQVDADGNGTIDYDEFITVAMHMNITDGQEHLYTIFQFQYFDKDNSGYVVLEQLF</sequence>
<dbReference type="PROSITE" id="PS00018">
    <property type="entry name" value="EF_HAND_1"/>
    <property type="match status" value="1"/>
</dbReference>
<dbReference type="InterPro" id="IPR018247">
    <property type="entry name" value="EF_Hand_1_Ca_BS"/>
</dbReference>